<accession>A0A6J6W1X0</accession>
<sequence length="179" mass="18013">MQKNTSLIAKSTISLIALALLLSGCSKSTEGANTSSGENDALVTDAKATGETTFGSSVKLPSGVEISFGALSSYKPSPYASNVTPGALTNKFEVTVINNGSETIDPTMVTFSQGSGSNVCTDLLDGDNGINGTLASALAKGETGKFDYAVSCIDAKKGDPLFLTATVGADVVKVSGSLG</sequence>
<reference evidence="1" key="1">
    <citation type="submission" date="2020-05" db="EMBL/GenBank/DDBJ databases">
        <authorList>
            <person name="Chiriac C."/>
            <person name="Salcher M."/>
            <person name="Ghai R."/>
            <person name="Kavagutti S V."/>
        </authorList>
    </citation>
    <scope>NUCLEOTIDE SEQUENCE</scope>
</reference>
<dbReference type="PROSITE" id="PS51257">
    <property type="entry name" value="PROKAR_LIPOPROTEIN"/>
    <property type="match status" value="1"/>
</dbReference>
<dbReference type="EMBL" id="CAEZZY010000044">
    <property type="protein sequence ID" value="CAB4777466.1"/>
    <property type="molecule type" value="Genomic_DNA"/>
</dbReference>
<evidence type="ECO:0000313" key="1">
    <source>
        <dbReference type="EMBL" id="CAB4777466.1"/>
    </source>
</evidence>
<dbReference type="AlphaFoldDB" id="A0A6J6W1X0"/>
<organism evidence="1">
    <name type="scientific">freshwater metagenome</name>
    <dbReference type="NCBI Taxonomy" id="449393"/>
    <lineage>
        <taxon>unclassified sequences</taxon>
        <taxon>metagenomes</taxon>
        <taxon>ecological metagenomes</taxon>
    </lineage>
</organism>
<name>A0A6J6W1X0_9ZZZZ</name>
<gene>
    <name evidence="1" type="ORF">UFOPK2928_00543</name>
</gene>
<protein>
    <submittedName>
        <fullName evidence="1">Unannotated protein</fullName>
    </submittedName>
</protein>
<proteinExistence type="predicted"/>